<protein>
    <recommendedName>
        <fullName evidence="3">Transposase</fullName>
    </recommendedName>
</protein>
<dbReference type="EMBL" id="BAAAUG010000069">
    <property type="protein sequence ID" value="GAA3113307.1"/>
    <property type="molecule type" value="Genomic_DNA"/>
</dbReference>
<proteinExistence type="predicted"/>
<keyword evidence="2" id="KW-1185">Reference proteome</keyword>
<comment type="caution">
    <text evidence="1">The sequence shown here is derived from an EMBL/GenBank/DDBJ whole genome shotgun (WGS) entry which is preliminary data.</text>
</comment>
<reference evidence="2" key="1">
    <citation type="journal article" date="2019" name="Int. J. Syst. Evol. Microbiol.">
        <title>The Global Catalogue of Microorganisms (GCM) 10K type strain sequencing project: providing services to taxonomists for standard genome sequencing and annotation.</title>
        <authorList>
            <consortium name="The Broad Institute Genomics Platform"/>
            <consortium name="The Broad Institute Genome Sequencing Center for Infectious Disease"/>
            <person name="Wu L."/>
            <person name="Ma J."/>
        </authorList>
    </citation>
    <scope>NUCLEOTIDE SEQUENCE [LARGE SCALE GENOMIC DNA]</scope>
    <source>
        <strain evidence="2">JCM 9092</strain>
    </source>
</reference>
<evidence type="ECO:0000313" key="2">
    <source>
        <dbReference type="Proteomes" id="UP001501637"/>
    </source>
</evidence>
<accession>A0ABP6MGZ0</accession>
<evidence type="ECO:0008006" key="3">
    <source>
        <dbReference type="Google" id="ProtNLM"/>
    </source>
</evidence>
<organism evidence="1 2">
    <name type="scientific">Streptomyces rectiviolaceus</name>
    <dbReference type="NCBI Taxonomy" id="332591"/>
    <lineage>
        <taxon>Bacteria</taxon>
        <taxon>Bacillati</taxon>
        <taxon>Actinomycetota</taxon>
        <taxon>Actinomycetes</taxon>
        <taxon>Kitasatosporales</taxon>
        <taxon>Streptomycetaceae</taxon>
        <taxon>Streptomyces</taxon>
    </lineage>
</organism>
<name>A0ABP6MGZ0_9ACTN</name>
<evidence type="ECO:0000313" key="1">
    <source>
        <dbReference type="EMBL" id="GAA3113307.1"/>
    </source>
</evidence>
<sequence length="51" mass="5538">MKQLHAVARRFLPALAAHTRVLPGTQAVAYVDIDDTIRRTYDCAKQGAGNG</sequence>
<gene>
    <name evidence="1" type="ORF">GCM10010449_39420</name>
</gene>
<dbReference type="Proteomes" id="UP001501637">
    <property type="component" value="Unassembled WGS sequence"/>
</dbReference>